<dbReference type="InterPro" id="IPR011600">
    <property type="entry name" value="Pept_C14_caspase"/>
</dbReference>
<dbReference type="Gene3D" id="3.40.50.12660">
    <property type="match status" value="1"/>
</dbReference>
<dbReference type="PANTHER" id="PTHR48104:SF30">
    <property type="entry name" value="METACASPASE-1"/>
    <property type="match status" value="1"/>
</dbReference>
<keyword evidence="4" id="KW-1185">Reference proteome</keyword>
<evidence type="ECO:0000313" key="3">
    <source>
        <dbReference type="EMBL" id="KAJ7736228.1"/>
    </source>
</evidence>
<feature type="domain" description="Peptidase C14 caspase" evidence="2">
    <location>
        <begin position="7"/>
        <end position="207"/>
    </location>
</feature>
<proteinExistence type="inferred from homology"/>
<dbReference type="PANTHER" id="PTHR48104">
    <property type="entry name" value="METACASPASE-4"/>
    <property type="match status" value="1"/>
</dbReference>
<reference evidence="3" key="1">
    <citation type="submission" date="2023-03" db="EMBL/GenBank/DDBJ databases">
        <title>Massive genome expansion in bonnet fungi (Mycena s.s.) driven by repeated elements and novel gene families across ecological guilds.</title>
        <authorList>
            <consortium name="Lawrence Berkeley National Laboratory"/>
            <person name="Harder C.B."/>
            <person name="Miyauchi S."/>
            <person name="Viragh M."/>
            <person name="Kuo A."/>
            <person name="Thoen E."/>
            <person name="Andreopoulos B."/>
            <person name="Lu D."/>
            <person name="Skrede I."/>
            <person name="Drula E."/>
            <person name="Henrissat B."/>
            <person name="Morin E."/>
            <person name="Kohler A."/>
            <person name="Barry K."/>
            <person name="LaButti K."/>
            <person name="Morin E."/>
            <person name="Salamov A."/>
            <person name="Lipzen A."/>
            <person name="Mereny Z."/>
            <person name="Hegedus B."/>
            <person name="Baldrian P."/>
            <person name="Stursova M."/>
            <person name="Weitz H."/>
            <person name="Taylor A."/>
            <person name="Grigoriev I.V."/>
            <person name="Nagy L.G."/>
            <person name="Martin F."/>
            <person name="Kauserud H."/>
        </authorList>
    </citation>
    <scope>NUCLEOTIDE SEQUENCE</scope>
    <source>
        <strain evidence="3">CBHHK188m</strain>
    </source>
</reference>
<dbReference type="InterPro" id="IPR050452">
    <property type="entry name" value="Metacaspase"/>
</dbReference>
<evidence type="ECO:0000259" key="2">
    <source>
        <dbReference type="Pfam" id="PF00656"/>
    </source>
</evidence>
<evidence type="ECO:0000256" key="1">
    <source>
        <dbReference type="ARBA" id="ARBA00009005"/>
    </source>
</evidence>
<dbReference type="AlphaFoldDB" id="A0AAD7MXD9"/>
<dbReference type="GO" id="GO:0005737">
    <property type="term" value="C:cytoplasm"/>
    <property type="evidence" value="ECO:0007669"/>
    <property type="project" value="TreeGrafter"/>
</dbReference>
<gene>
    <name evidence="3" type="ORF">DFH07DRAFT_986913</name>
</gene>
<sequence>MGGTKIKALLIGCSYDGQQMHMEAGKHDVKAMTKFIEKNYHVPSSHVRILHEDAQESRHPTRRNILHALKWLVNDLDGVKHVFFYFAGHGGLGKNNVSHICPTDFKKADSITADTLCSELVGHLGKHQHLTAFFQHCHSGNSLEMPYLYTTPHHLERGQHKHHRSHFHRAGMPVVFCFGASNTKLTSHHDEKMSCATKAFIKNCKAGVTVLDVYRAIAGGEPTARPEFSTSLAPPELKIDIGTDIPFLVTHRHW</sequence>
<evidence type="ECO:0000313" key="4">
    <source>
        <dbReference type="Proteomes" id="UP001215280"/>
    </source>
</evidence>
<dbReference type="EMBL" id="JARJLG010000150">
    <property type="protein sequence ID" value="KAJ7736228.1"/>
    <property type="molecule type" value="Genomic_DNA"/>
</dbReference>
<comment type="caution">
    <text evidence="3">The sequence shown here is derived from an EMBL/GenBank/DDBJ whole genome shotgun (WGS) entry which is preliminary data.</text>
</comment>
<protein>
    <submittedName>
        <fullName evidence="3">Caspase domain-containing protein</fullName>
    </submittedName>
</protein>
<accession>A0AAD7MXD9</accession>
<dbReference type="Pfam" id="PF00656">
    <property type="entry name" value="Peptidase_C14"/>
    <property type="match status" value="1"/>
</dbReference>
<organism evidence="3 4">
    <name type="scientific">Mycena maculata</name>
    <dbReference type="NCBI Taxonomy" id="230809"/>
    <lineage>
        <taxon>Eukaryota</taxon>
        <taxon>Fungi</taxon>
        <taxon>Dikarya</taxon>
        <taxon>Basidiomycota</taxon>
        <taxon>Agaricomycotina</taxon>
        <taxon>Agaricomycetes</taxon>
        <taxon>Agaricomycetidae</taxon>
        <taxon>Agaricales</taxon>
        <taxon>Marasmiineae</taxon>
        <taxon>Mycenaceae</taxon>
        <taxon>Mycena</taxon>
    </lineage>
</organism>
<dbReference type="GO" id="GO:0006508">
    <property type="term" value="P:proteolysis"/>
    <property type="evidence" value="ECO:0007669"/>
    <property type="project" value="InterPro"/>
</dbReference>
<name>A0AAD7MXD9_9AGAR</name>
<comment type="similarity">
    <text evidence="1">Belongs to the peptidase C14B family.</text>
</comment>
<dbReference type="Proteomes" id="UP001215280">
    <property type="component" value="Unassembled WGS sequence"/>
</dbReference>
<dbReference type="GO" id="GO:0004197">
    <property type="term" value="F:cysteine-type endopeptidase activity"/>
    <property type="evidence" value="ECO:0007669"/>
    <property type="project" value="InterPro"/>
</dbReference>